<dbReference type="PANTHER" id="PTHR43600">
    <property type="entry name" value="COENZYME F420 HYDROGENASE, SUBUNIT ALPHA"/>
    <property type="match status" value="1"/>
</dbReference>
<dbReference type="EMBL" id="JABXWR010000001">
    <property type="protein sequence ID" value="NVO67669.1"/>
    <property type="molecule type" value="Genomic_DNA"/>
</dbReference>
<dbReference type="RefSeq" id="WP_176789231.1">
    <property type="nucleotide sequence ID" value="NZ_JABXWR010000001.1"/>
</dbReference>
<dbReference type="InterPro" id="IPR029014">
    <property type="entry name" value="NiFe-Hase_large"/>
</dbReference>
<organism evidence="8 9">
    <name type="scientific">Methanofollis tationis</name>
    <dbReference type="NCBI Taxonomy" id="81417"/>
    <lineage>
        <taxon>Archaea</taxon>
        <taxon>Methanobacteriati</taxon>
        <taxon>Methanobacteriota</taxon>
        <taxon>Stenosarchaea group</taxon>
        <taxon>Methanomicrobia</taxon>
        <taxon>Methanomicrobiales</taxon>
        <taxon>Methanomicrobiaceae</taxon>
        <taxon>Methanofollis</taxon>
    </lineage>
</organism>
<keyword evidence="6" id="KW-0408">Iron</keyword>
<dbReference type="SUPFAM" id="SSF56762">
    <property type="entry name" value="HydB/Nqo4-like"/>
    <property type="match status" value="1"/>
</dbReference>
<evidence type="ECO:0000256" key="2">
    <source>
        <dbReference type="ARBA" id="ARBA00009292"/>
    </source>
</evidence>
<comment type="cofactor">
    <cofactor evidence="6">
        <name>Fe cation</name>
        <dbReference type="ChEBI" id="CHEBI:24875"/>
    </cofactor>
</comment>
<dbReference type="Pfam" id="PF00374">
    <property type="entry name" value="NiFeSe_Hases"/>
    <property type="match status" value="2"/>
</dbReference>
<dbReference type="PANTHER" id="PTHR43600:SF2">
    <property type="entry name" value="F420-NON-REDUCING HYDROGENASE VHU SUBUNIT A"/>
    <property type="match status" value="1"/>
</dbReference>
<dbReference type="Proteomes" id="UP000570823">
    <property type="component" value="Unassembled WGS sequence"/>
</dbReference>
<comment type="caution">
    <text evidence="8">The sequence shown here is derived from an EMBL/GenBank/DDBJ whole genome shotgun (WGS) entry which is preliminary data.</text>
</comment>
<evidence type="ECO:0000256" key="7">
    <source>
        <dbReference type="RuleBase" id="RU003896"/>
    </source>
</evidence>
<feature type="binding site" evidence="6">
    <location>
        <position position="387"/>
    </location>
    <ligand>
        <name>Mg(2+)</name>
        <dbReference type="ChEBI" id="CHEBI:18420"/>
    </ligand>
</feature>
<proteinExistence type="inferred from homology"/>
<dbReference type="PROSITE" id="PS00508">
    <property type="entry name" value="NI_HGENASE_L_2"/>
    <property type="match status" value="1"/>
</dbReference>
<feature type="binding site" evidence="6">
    <location>
        <position position="42"/>
    </location>
    <ligand>
        <name>Mg(2+)</name>
        <dbReference type="ChEBI" id="CHEBI:18420"/>
    </ligand>
</feature>
<feature type="binding site" evidence="6">
    <location>
        <position position="433"/>
    </location>
    <ligand>
        <name>Ni(2+)</name>
        <dbReference type="ChEBI" id="CHEBI:49786"/>
    </ligand>
</feature>
<sequence length="467" mass="51082">MTRLTISPVTRIEGHAQVRIDLDEKGEVSSAHFNVVELRGFEKFLVGAAIEEAPRITPRICGICPTSHHVAAARATDQIFGAQPPQTGRMLRELLMAGQFIHSHALHFFMLAAPDFLLGDAAPEERNVIGLAKRSPEIAKKAIEVRKLGQRITEAVGGKPIHPSNAIPGGMSRPLTADQQQTLLQSAKAGLVIAEEGWEIAKGMMDNFDTSFGAVETAFMGMSENGTHAISGGEVQIVGKDGKSLGSFTGKDYLHHVREYSEDWSYLKFCRLASGEHYRVGPLARLNIAERMGTPKADAALAEYRKVFGRFSQAALAYNAARYIEFLSACERTVELLEDAGITGTDVRTPVSGVVERRGVGIIEAPRGTLIHDYSVDENGIIERCNLIVATCQNNYAMDRGVEDVARKVIKNGELTEEASNRIETVIRAYDPCISCATHAIGRMPMRIEVCRPDGRGDKKVMIREVN</sequence>
<dbReference type="AlphaFoldDB" id="A0A7K4HR02"/>
<comment type="similarity">
    <text evidence="2 7">Belongs to the [NiFe]/[NiFeSe] hydrogenase large subunit family.</text>
</comment>
<dbReference type="InterPro" id="IPR018194">
    <property type="entry name" value="Ni-dep_hyd_lsu_Ni_BS"/>
</dbReference>
<dbReference type="OrthoDB" id="42371at2157"/>
<keyword evidence="3 6" id="KW-0533">Nickel</keyword>
<evidence type="ECO:0000313" key="9">
    <source>
        <dbReference type="Proteomes" id="UP000570823"/>
    </source>
</evidence>
<evidence type="ECO:0000256" key="5">
    <source>
        <dbReference type="ARBA" id="ARBA00023002"/>
    </source>
</evidence>
<dbReference type="Gene3D" id="1.10.645.10">
    <property type="entry name" value="Cytochrome-c3 Hydrogenase, chain B"/>
    <property type="match status" value="1"/>
</dbReference>
<reference evidence="8 9" key="1">
    <citation type="submission" date="2020-06" db="EMBL/GenBank/DDBJ databases">
        <title>Methanofollis fontis sp. nov., a methanogen isolated from marine sediments near a cold seep at Four-Way Closure Ridge offshore southwestern Taiwan.</title>
        <authorList>
            <person name="Chen S.-C."/>
            <person name="Teng N.-H."/>
            <person name="Lin Y.-S."/>
            <person name="Lai M.-C."/>
            <person name="Chen H.-H."/>
            <person name="Wang C.-C."/>
        </authorList>
    </citation>
    <scope>NUCLEOTIDE SEQUENCE [LARGE SCALE GENOMIC DNA]</scope>
    <source>
        <strain evidence="8 9">DSM 2702</strain>
    </source>
</reference>
<evidence type="ECO:0000256" key="3">
    <source>
        <dbReference type="ARBA" id="ARBA00022596"/>
    </source>
</evidence>
<feature type="binding site" evidence="6">
    <location>
        <position position="61"/>
    </location>
    <ligand>
        <name>Ni(2+)</name>
        <dbReference type="ChEBI" id="CHEBI:49786"/>
    </ligand>
</feature>
<protein>
    <submittedName>
        <fullName evidence="8">Ni/Fe hydrogenase subunit alpha</fullName>
    </submittedName>
</protein>
<name>A0A7K4HR02_9EURY</name>
<evidence type="ECO:0000313" key="8">
    <source>
        <dbReference type="EMBL" id="NVO67669.1"/>
    </source>
</evidence>
<evidence type="ECO:0000256" key="6">
    <source>
        <dbReference type="PIRSR" id="PIRSR601501-1"/>
    </source>
</evidence>
<accession>A0A7K4HR02</accession>
<evidence type="ECO:0000256" key="1">
    <source>
        <dbReference type="ARBA" id="ARBA00001967"/>
    </source>
</evidence>
<evidence type="ECO:0000256" key="4">
    <source>
        <dbReference type="ARBA" id="ARBA00022723"/>
    </source>
</evidence>
<gene>
    <name evidence="8" type="ORF">HWN36_10185</name>
</gene>
<keyword evidence="9" id="KW-1185">Reference proteome</keyword>
<keyword evidence="5 7" id="KW-0560">Oxidoreductase</keyword>
<dbReference type="GO" id="GO:0008901">
    <property type="term" value="F:ferredoxin hydrogenase activity"/>
    <property type="evidence" value="ECO:0007669"/>
    <property type="project" value="InterPro"/>
</dbReference>
<keyword evidence="4 6" id="KW-0479">Metal-binding</keyword>
<feature type="binding site" evidence="6">
    <location>
        <position position="439"/>
    </location>
    <ligand>
        <name>Mg(2+)</name>
        <dbReference type="ChEBI" id="CHEBI:18420"/>
    </ligand>
</feature>
<feature type="binding site" evidence="6">
    <location>
        <position position="436"/>
    </location>
    <ligand>
        <name>Fe cation</name>
        <dbReference type="ChEBI" id="CHEBI:24875"/>
    </ligand>
</feature>
<dbReference type="InterPro" id="IPR001501">
    <property type="entry name" value="Ni-dep_hyd_lsu"/>
</dbReference>
<feature type="binding site" evidence="6">
    <location>
        <position position="64"/>
    </location>
    <ligand>
        <name>Fe cation</name>
        <dbReference type="ChEBI" id="CHEBI:24875"/>
    </ligand>
</feature>
<dbReference type="PROSITE" id="PS00507">
    <property type="entry name" value="NI_HGENASE_L_1"/>
    <property type="match status" value="1"/>
</dbReference>
<keyword evidence="6" id="KW-0460">Magnesium</keyword>
<dbReference type="GO" id="GO:0016151">
    <property type="term" value="F:nickel cation binding"/>
    <property type="evidence" value="ECO:0007669"/>
    <property type="project" value="InterPro"/>
</dbReference>
<comment type="cofactor">
    <cofactor evidence="1 6">
        <name>Ni(2+)</name>
        <dbReference type="ChEBI" id="CHEBI:49786"/>
    </cofactor>
</comment>
<feature type="binding site" evidence="6">
    <location>
        <position position="64"/>
    </location>
    <ligand>
        <name>Ni(2+)</name>
        <dbReference type="ChEBI" id="CHEBI:49786"/>
    </ligand>
</feature>